<dbReference type="Pfam" id="PF00149">
    <property type="entry name" value="Metallophos"/>
    <property type="match status" value="1"/>
</dbReference>
<proteinExistence type="predicted"/>
<dbReference type="GO" id="GO:0004519">
    <property type="term" value="F:endonuclease activity"/>
    <property type="evidence" value="ECO:0007669"/>
    <property type="project" value="UniProtKB-KW"/>
</dbReference>
<protein>
    <submittedName>
        <fullName evidence="2">SbcD-like subunit of palindrome specific endonuclease</fullName>
    </submittedName>
</protein>
<keyword evidence="2" id="KW-0255">Endonuclease</keyword>
<dbReference type="PANTHER" id="PTHR30337">
    <property type="entry name" value="COMPONENT OF ATP-DEPENDENT DSDNA EXONUCLEASE"/>
    <property type="match status" value="1"/>
</dbReference>
<dbReference type="SUPFAM" id="SSF56300">
    <property type="entry name" value="Metallo-dependent phosphatases"/>
    <property type="match status" value="1"/>
</dbReference>
<sequence length="348" mass="39662">MAKQFEAVFTSDWHLTGLNKHFQDADDRILAEGRKIFQYALNNGIKYVIIPGDISDNPDLPFDTYTSLFNLFYEYDKLLTIIYVAGNHDFENIEKMSMNFMRRLSKTKAFKNLRIVLKPERIEIEGVPVNLLPFPALKTLSKKTGALNVAHVEYTGAVGDNGRTLKTKHELESHKNDFTISGHIHQYQYMEKKRAIYCGNPFQKNFGETSVKGFVHARVILNGDRVDVEHKFVENKPAFSLQNVHIKDLNDYKKLKHDSNIRYKLHIDPEVPLPADIMLQYPNITGGIVWTGAKGKDLTDIDTIKIERADIDPEFGLESFLGAEGLNAKQIELAMKEVKKAKNSLGFS</sequence>
<keyword evidence="2" id="KW-0540">Nuclease</keyword>
<organism evidence="2">
    <name type="scientific">Pseudomonas phage HRDY3</name>
    <dbReference type="NCBI Taxonomy" id="3236930"/>
    <lineage>
        <taxon>Viruses</taxon>
    </lineage>
</organism>
<keyword evidence="2" id="KW-0378">Hydrolase</keyword>
<evidence type="ECO:0000313" key="2">
    <source>
        <dbReference type="EMBL" id="XDJ15191.1"/>
    </source>
</evidence>
<dbReference type="InterPro" id="IPR050535">
    <property type="entry name" value="DNA_Repair-Maintenance_Comp"/>
</dbReference>
<dbReference type="InterPro" id="IPR029052">
    <property type="entry name" value="Metallo-depent_PP-like"/>
</dbReference>
<dbReference type="Gene3D" id="3.60.21.10">
    <property type="match status" value="1"/>
</dbReference>
<dbReference type="InterPro" id="IPR004843">
    <property type="entry name" value="Calcineurin-like_PHP"/>
</dbReference>
<evidence type="ECO:0000259" key="1">
    <source>
        <dbReference type="Pfam" id="PF00149"/>
    </source>
</evidence>
<dbReference type="GO" id="GO:0016787">
    <property type="term" value="F:hydrolase activity"/>
    <property type="evidence" value="ECO:0007669"/>
    <property type="project" value="InterPro"/>
</dbReference>
<reference evidence="2" key="1">
    <citation type="submission" date="2024-07" db="EMBL/GenBank/DDBJ databases">
        <authorList>
            <person name="Bringhurst R.M."/>
            <person name="Homer T.E."/>
        </authorList>
    </citation>
    <scope>NUCLEOTIDE SEQUENCE</scope>
</reference>
<name>A0AB39CE66_9VIRU</name>
<dbReference type="EMBL" id="PQ015379">
    <property type="protein sequence ID" value="XDJ15191.1"/>
    <property type="molecule type" value="Genomic_DNA"/>
</dbReference>
<accession>A0AB39CE66</accession>
<dbReference type="PANTHER" id="PTHR30337:SF0">
    <property type="entry name" value="NUCLEASE SBCCD SUBUNIT D"/>
    <property type="match status" value="1"/>
</dbReference>
<feature type="domain" description="Calcineurin-like phosphoesterase" evidence="1">
    <location>
        <begin position="8"/>
        <end position="187"/>
    </location>
</feature>